<dbReference type="InterPro" id="IPR050172">
    <property type="entry name" value="SsuD_RutA_monooxygenase"/>
</dbReference>
<sequence length="311" mass="33389">MELNYQFPTRAVKHWERWIGERDLADVAVAAEESGFDIVSTTDHPFPSSAWIDGGGHHSFDPFVSLAFMAAVTRRVRLLTFILVAGYRNPYLTAKSTASLDLLSGGRLIVGMGAGYQKPEFDVLGAQFDGRGGRFDAAIAAMHAAWTGEVVERDDPYFPASGHVMLPRPAQRPGPPIWIGGNSKAAMRRVAEVADGWLPFEQPAQMAEITTTPSLAADEIGERIATLRELRVAAGRPSTFDVCFTPQVSRDPARAAESLAAAAPGYAAAGVTHLSVESHARSIDDCLAEIELFGKALAPPPPHAPERGESS</sequence>
<name>A0A0D8BGG1_9ACTN</name>
<evidence type="ECO:0000259" key="5">
    <source>
        <dbReference type="Pfam" id="PF00296"/>
    </source>
</evidence>
<gene>
    <name evidence="6" type="ORF">FF36_03219</name>
</gene>
<dbReference type="PANTHER" id="PTHR42847:SF4">
    <property type="entry name" value="ALKANESULFONATE MONOOXYGENASE-RELATED"/>
    <property type="match status" value="1"/>
</dbReference>
<evidence type="ECO:0000256" key="3">
    <source>
        <dbReference type="ARBA" id="ARBA00023002"/>
    </source>
</evidence>
<dbReference type="RefSeq" id="WP_044885845.1">
    <property type="nucleotide sequence ID" value="NZ_JYFN01000023.1"/>
</dbReference>
<keyword evidence="7" id="KW-1185">Reference proteome</keyword>
<evidence type="ECO:0000313" key="6">
    <source>
        <dbReference type="EMBL" id="KJE22527.1"/>
    </source>
</evidence>
<evidence type="ECO:0000256" key="4">
    <source>
        <dbReference type="ARBA" id="ARBA00023033"/>
    </source>
</evidence>
<keyword evidence="2" id="KW-0288">FMN</keyword>
<dbReference type="Proteomes" id="UP000032545">
    <property type="component" value="Unassembled WGS sequence"/>
</dbReference>
<organism evidence="6 7">
    <name type="scientific">Frankia torreyi</name>
    <dbReference type="NCBI Taxonomy" id="1856"/>
    <lineage>
        <taxon>Bacteria</taxon>
        <taxon>Bacillati</taxon>
        <taxon>Actinomycetota</taxon>
        <taxon>Actinomycetes</taxon>
        <taxon>Frankiales</taxon>
        <taxon>Frankiaceae</taxon>
        <taxon>Frankia</taxon>
    </lineage>
</organism>
<dbReference type="GO" id="GO:0008726">
    <property type="term" value="F:alkanesulfonate monooxygenase activity"/>
    <property type="evidence" value="ECO:0007669"/>
    <property type="project" value="TreeGrafter"/>
</dbReference>
<dbReference type="InterPro" id="IPR019921">
    <property type="entry name" value="Lucif-like_OxRdtase_Rv2161c"/>
</dbReference>
<protein>
    <submittedName>
        <fullName evidence="6">Oxidoreductase</fullName>
    </submittedName>
</protein>
<evidence type="ECO:0000313" key="7">
    <source>
        <dbReference type="Proteomes" id="UP000032545"/>
    </source>
</evidence>
<accession>A0A0D8BGG1</accession>
<reference evidence="7" key="1">
    <citation type="submission" date="2015-02" db="EMBL/GenBank/DDBJ databases">
        <title>Draft Genome of Frankia sp. CpI1-S.</title>
        <authorList>
            <person name="Oshone R.T."/>
            <person name="Ngom M."/>
            <person name="Ghodhbane-Gtari F."/>
            <person name="Gtari M."/>
            <person name="Morris K."/>
            <person name="Thomas K."/>
            <person name="Sen A."/>
            <person name="Tisa L.S."/>
        </authorList>
    </citation>
    <scope>NUCLEOTIDE SEQUENCE [LARGE SCALE GENOMIC DNA]</scope>
    <source>
        <strain evidence="7">CpI1-S</strain>
    </source>
</reference>
<dbReference type="EMBL" id="JYFN01000023">
    <property type="protein sequence ID" value="KJE22527.1"/>
    <property type="molecule type" value="Genomic_DNA"/>
</dbReference>
<keyword evidence="3" id="KW-0560">Oxidoreductase</keyword>
<feature type="domain" description="Luciferase-like" evidence="5">
    <location>
        <begin position="22"/>
        <end position="259"/>
    </location>
</feature>
<dbReference type="NCBIfam" id="TIGR03619">
    <property type="entry name" value="F420_Rv2161c"/>
    <property type="match status" value="1"/>
</dbReference>
<evidence type="ECO:0000256" key="2">
    <source>
        <dbReference type="ARBA" id="ARBA00022643"/>
    </source>
</evidence>
<comment type="caution">
    <text evidence="6">The sequence shown here is derived from an EMBL/GenBank/DDBJ whole genome shotgun (WGS) entry which is preliminary data.</text>
</comment>
<dbReference type="SUPFAM" id="SSF51679">
    <property type="entry name" value="Bacterial luciferase-like"/>
    <property type="match status" value="1"/>
</dbReference>
<dbReference type="PATRIC" id="fig|1502723.3.peg.2628"/>
<reference evidence="6 7" key="2">
    <citation type="journal article" date="2016" name="Genome Announc.">
        <title>Permanent Draft Genome Sequences for Two Variants of Frankia sp. Strain CpI1, the First Frankia Strain Isolated from Root Nodules of Comptonia peregrina.</title>
        <authorList>
            <person name="Oshone R."/>
            <person name="Hurst S.G.IV."/>
            <person name="Abebe-Akele F."/>
            <person name="Simpson S."/>
            <person name="Morris K."/>
            <person name="Thomas W.K."/>
            <person name="Tisa L.S."/>
        </authorList>
    </citation>
    <scope>NUCLEOTIDE SEQUENCE [LARGE SCALE GENOMIC DNA]</scope>
    <source>
        <strain evidence="7">CpI1-S</strain>
    </source>
</reference>
<dbReference type="InterPro" id="IPR036661">
    <property type="entry name" value="Luciferase-like_sf"/>
</dbReference>
<dbReference type="PANTHER" id="PTHR42847">
    <property type="entry name" value="ALKANESULFONATE MONOOXYGENASE"/>
    <property type="match status" value="1"/>
</dbReference>
<proteinExistence type="predicted"/>
<keyword evidence="4" id="KW-0503">Monooxygenase</keyword>
<dbReference type="GO" id="GO:0046306">
    <property type="term" value="P:alkanesulfonate catabolic process"/>
    <property type="evidence" value="ECO:0007669"/>
    <property type="project" value="TreeGrafter"/>
</dbReference>
<dbReference type="Pfam" id="PF00296">
    <property type="entry name" value="Bac_luciferase"/>
    <property type="match status" value="1"/>
</dbReference>
<dbReference type="AlphaFoldDB" id="A0A0D8BGG1"/>
<evidence type="ECO:0000256" key="1">
    <source>
        <dbReference type="ARBA" id="ARBA00022630"/>
    </source>
</evidence>
<dbReference type="Gene3D" id="3.20.20.30">
    <property type="entry name" value="Luciferase-like domain"/>
    <property type="match status" value="1"/>
</dbReference>
<dbReference type="InterPro" id="IPR011251">
    <property type="entry name" value="Luciferase-like_dom"/>
</dbReference>
<keyword evidence="1" id="KW-0285">Flavoprotein</keyword>
<dbReference type="OrthoDB" id="7903015at2"/>